<dbReference type="KEGG" id="psua:FLK61_35355"/>
<dbReference type="Proteomes" id="UP000318138">
    <property type="component" value="Chromosome"/>
</dbReference>
<feature type="region of interest" description="Disordered" evidence="1">
    <location>
        <begin position="123"/>
        <end position="147"/>
    </location>
</feature>
<dbReference type="SUPFAM" id="SSF46689">
    <property type="entry name" value="Homeodomain-like"/>
    <property type="match status" value="1"/>
</dbReference>
<dbReference type="Gene3D" id="1.10.10.60">
    <property type="entry name" value="Homeodomain-like"/>
    <property type="match status" value="1"/>
</dbReference>
<evidence type="ECO:0000313" key="4">
    <source>
        <dbReference type="Proteomes" id="UP000318138"/>
    </source>
</evidence>
<gene>
    <name evidence="3" type="ORF">FLK61_35355</name>
</gene>
<evidence type="ECO:0000256" key="1">
    <source>
        <dbReference type="SAM" id="MobiDB-lite"/>
    </source>
</evidence>
<feature type="domain" description="Homeodomain phBC6A51-type" evidence="2">
    <location>
        <begin position="2"/>
        <end position="103"/>
    </location>
</feature>
<dbReference type="RefSeq" id="WP_176009929.1">
    <property type="nucleotide sequence ID" value="NZ_CP041372.2"/>
</dbReference>
<evidence type="ECO:0000259" key="2">
    <source>
        <dbReference type="Pfam" id="PF13022"/>
    </source>
</evidence>
<organism evidence="3 4">
    <name type="scientific">Paenalkalicoccus suaedae</name>
    <dbReference type="NCBI Taxonomy" id="2592382"/>
    <lineage>
        <taxon>Bacteria</taxon>
        <taxon>Bacillati</taxon>
        <taxon>Bacillota</taxon>
        <taxon>Bacilli</taxon>
        <taxon>Bacillales</taxon>
        <taxon>Bacillaceae</taxon>
        <taxon>Paenalkalicoccus</taxon>
    </lineage>
</organism>
<protein>
    <submittedName>
        <fullName evidence="3">Helix-turn-helix domain-containing protein</fullName>
    </submittedName>
</protein>
<dbReference type="AlphaFoldDB" id="A0A859FFR3"/>
<dbReference type="EMBL" id="CP041372">
    <property type="protein sequence ID" value="QKS71947.1"/>
    <property type="molecule type" value="Genomic_DNA"/>
</dbReference>
<accession>A0A859FFR3</accession>
<dbReference type="Pfam" id="PF13022">
    <property type="entry name" value="HTH_Tnp_1_2"/>
    <property type="match status" value="1"/>
</dbReference>
<sequence>MAKKLTEKQLQAIELISTYRKPKLTYREVADKVGVSEQTLRRWRQDNEFYVELKEEIVRRTVLDLPDVYHSMVDEAINKRNAAMTKLLLQSHSMLTDKTKIETFEVPRPEIDVDELKAMTERFKSGTDTSDEPRENVQLTLQIPPKL</sequence>
<name>A0A859FFR3_9BACI</name>
<evidence type="ECO:0000313" key="3">
    <source>
        <dbReference type="EMBL" id="QKS71947.1"/>
    </source>
</evidence>
<feature type="compositionally biased region" description="Basic and acidic residues" evidence="1">
    <location>
        <begin position="123"/>
        <end position="135"/>
    </location>
</feature>
<dbReference type="InterPro" id="IPR024978">
    <property type="entry name" value="Homeodomain_phBC6A51-type"/>
</dbReference>
<keyword evidence="4" id="KW-1185">Reference proteome</keyword>
<proteinExistence type="predicted"/>
<reference evidence="4" key="1">
    <citation type="submission" date="2019-07" db="EMBL/GenBank/DDBJ databases">
        <title>Bacillus alkalisoli sp. nov. isolated from saline soil.</title>
        <authorList>
            <person name="Sun J.-Q."/>
            <person name="Xu L."/>
        </authorList>
    </citation>
    <scope>NUCLEOTIDE SEQUENCE [LARGE SCALE GENOMIC DNA]</scope>
    <source>
        <strain evidence="4">M4U3P1</strain>
    </source>
</reference>
<dbReference type="InterPro" id="IPR009057">
    <property type="entry name" value="Homeodomain-like_sf"/>
</dbReference>